<protein>
    <submittedName>
        <fullName evidence="1">Uncharacterized protein</fullName>
    </submittedName>
</protein>
<name>A0ABQ5R472_9ACTN</name>
<comment type="caution">
    <text evidence="1">The sequence shown here is derived from an EMBL/GenBank/DDBJ whole genome shotgun (WGS) entry which is preliminary data.</text>
</comment>
<evidence type="ECO:0000313" key="1">
    <source>
        <dbReference type="EMBL" id="GLI00687.1"/>
    </source>
</evidence>
<dbReference type="Proteomes" id="UP001144280">
    <property type="component" value="Unassembled WGS sequence"/>
</dbReference>
<sequence length="155" mass="16120">MDVGEVLRLLDERETACRAEADRLQAEAERIGALLAGCRQELERLVTAREVVGELAVAYPAAIATVAVVPVPVAGAAAAGGDVEAFTKQVLAVLAERGRPARCREVVAALGEDPSVARHVERVRHRLKKLCAAGQVAQITPGMFTLAGAASTASG</sequence>
<proteinExistence type="predicted"/>
<accession>A0ABQ5R472</accession>
<keyword evidence="2" id="KW-1185">Reference proteome</keyword>
<evidence type="ECO:0000313" key="2">
    <source>
        <dbReference type="Proteomes" id="UP001144280"/>
    </source>
</evidence>
<gene>
    <name evidence="1" type="ORF">Pa4123_59630</name>
</gene>
<dbReference type="RefSeq" id="WP_281901185.1">
    <property type="nucleotide sequence ID" value="NZ_BSDI01000034.1"/>
</dbReference>
<organism evidence="1 2">
    <name type="scientific">Phytohabitans aurantiacus</name>
    <dbReference type="NCBI Taxonomy" id="3016789"/>
    <lineage>
        <taxon>Bacteria</taxon>
        <taxon>Bacillati</taxon>
        <taxon>Actinomycetota</taxon>
        <taxon>Actinomycetes</taxon>
        <taxon>Micromonosporales</taxon>
        <taxon>Micromonosporaceae</taxon>
    </lineage>
</organism>
<reference evidence="1" key="1">
    <citation type="submission" date="2022-12" db="EMBL/GenBank/DDBJ databases">
        <title>New Phytohabitans aurantiacus sp. RD004123 nov., an actinomycete isolated from soil.</title>
        <authorList>
            <person name="Triningsih D.W."/>
            <person name="Harunari E."/>
            <person name="Igarashi Y."/>
        </authorList>
    </citation>
    <scope>NUCLEOTIDE SEQUENCE</scope>
    <source>
        <strain evidence="1">RD004123</strain>
    </source>
</reference>
<dbReference type="EMBL" id="BSDI01000034">
    <property type="protein sequence ID" value="GLI00687.1"/>
    <property type="molecule type" value="Genomic_DNA"/>
</dbReference>